<keyword evidence="1" id="KW-0732">Signal</keyword>
<evidence type="ECO:0000313" key="3">
    <source>
        <dbReference type="EMBL" id="CAA0386649.1"/>
    </source>
</evidence>
<dbReference type="EMBL" id="CACRSJ010000106">
    <property type="protein sequence ID" value="VYS60521.1"/>
    <property type="molecule type" value="Genomic_DNA"/>
</dbReference>
<dbReference type="OMA" id="IHAHIQV"/>
<evidence type="ECO:0000313" key="8">
    <source>
        <dbReference type="Proteomes" id="UP000434276"/>
    </source>
</evidence>
<evidence type="ECO:0000313" key="6">
    <source>
        <dbReference type="Proteomes" id="UP000078284"/>
    </source>
</evidence>
<evidence type="ECO:0000313" key="2">
    <source>
        <dbReference type="Araport" id="AT3G55790"/>
    </source>
</evidence>
<evidence type="ECO:0008006" key="9">
    <source>
        <dbReference type="Google" id="ProtNLM"/>
    </source>
</evidence>
<evidence type="ECO:0000256" key="1">
    <source>
        <dbReference type="SAM" id="SignalP"/>
    </source>
</evidence>
<dbReference type="Proteomes" id="UP000434276">
    <property type="component" value="Unassembled WGS sequence"/>
</dbReference>
<name>A0A384KV34_ARATH</name>
<dbReference type="RefSeq" id="NP_191138.1">
    <property type="nucleotide sequence ID" value="NM_115437.2"/>
</dbReference>
<feature type="chain" id="PRO_5038231005" description="Transmembrane protein" evidence="1">
    <location>
        <begin position="30"/>
        <end position="103"/>
    </location>
</feature>
<feature type="signal peptide" evidence="1">
    <location>
        <begin position="1"/>
        <end position="29"/>
    </location>
</feature>
<dbReference type="EMBL" id="LUHQ01000003">
    <property type="protein sequence ID" value="OAP02078.1"/>
    <property type="molecule type" value="Genomic_DNA"/>
</dbReference>
<reference evidence="3 8" key="3">
    <citation type="submission" date="2019-12" db="EMBL/GenBank/DDBJ databases">
        <authorList>
            <person name="Jiao W.-B."/>
            <person name="Schneeberger K."/>
        </authorList>
    </citation>
    <scope>NUCLEOTIDE SEQUENCE [LARGE SCALE GENOMIC DNA]</scope>
    <source>
        <strain evidence="7">cv. An-1</strain>
        <strain evidence="8">cv. C24</strain>
    </source>
</reference>
<dbReference type="Proteomes" id="UP000078284">
    <property type="component" value="Chromosome 3"/>
</dbReference>
<reference evidence="4" key="2">
    <citation type="submission" date="2016-03" db="EMBL/GenBank/DDBJ databases">
        <title>Full-length assembly of Arabidopsis thaliana Ler reveals the complement of translocations and inversions.</title>
        <authorList>
            <person name="Zapata L."/>
            <person name="Schneeberger K."/>
            <person name="Ossowski S."/>
        </authorList>
    </citation>
    <scope>NUCLEOTIDE SEQUENCE [LARGE SCALE GENOMIC DNA]</scope>
    <source>
        <tissue evidence="4">Leaf</tissue>
    </source>
</reference>
<evidence type="ECO:0000313" key="4">
    <source>
        <dbReference type="EMBL" id="OAP02078.1"/>
    </source>
</evidence>
<evidence type="ECO:0000313" key="7">
    <source>
        <dbReference type="Proteomes" id="UP000426265"/>
    </source>
</evidence>
<reference evidence="6" key="1">
    <citation type="journal article" date="2016" name="Proc. Natl. Acad. Sci. U.S.A.">
        <title>Chromosome-level assembly of Arabidopsis thaliana Ler reveals the extent of translocation and inversion polymorphisms.</title>
        <authorList>
            <person name="Zapata L."/>
            <person name="Ding J."/>
            <person name="Willing E.M."/>
            <person name="Hartwig B."/>
            <person name="Bezdan D."/>
            <person name="Jiao W.B."/>
            <person name="Patel V."/>
            <person name="Velikkakam James G."/>
            <person name="Koornneef M."/>
            <person name="Ossowski S."/>
            <person name="Schneeberger K."/>
        </authorList>
    </citation>
    <scope>NUCLEOTIDE SEQUENCE [LARGE SCALE GENOMIC DNA]</scope>
    <source>
        <strain evidence="6">cv. Landsberg erecta</strain>
    </source>
</reference>
<dbReference type="GeneID" id="824745"/>
<protein>
    <recommendedName>
        <fullName evidence="9">Transmembrane protein</fullName>
    </recommendedName>
</protein>
<organism evidence="4 6">
    <name type="scientific">Arabidopsis thaliana</name>
    <name type="common">Mouse-ear cress</name>
    <dbReference type="NCBI Taxonomy" id="3702"/>
    <lineage>
        <taxon>Eukaryota</taxon>
        <taxon>Viridiplantae</taxon>
        <taxon>Streptophyta</taxon>
        <taxon>Embryophyta</taxon>
        <taxon>Tracheophyta</taxon>
        <taxon>Spermatophyta</taxon>
        <taxon>Magnoliopsida</taxon>
        <taxon>eudicotyledons</taxon>
        <taxon>Gunneridae</taxon>
        <taxon>Pentapetalae</taxon>
        <taxon>rosids</taxon>
        <taxon>malvids</taxon>
        <taxon>Brassicales</taxon>
        <taxon>Brassicaceae</taxon>
        <taxon>Camelineae</taxon>
        <taxon>Arabidopsis</taxon>
    </lineage>
</organism>
<evidence type="ECO:0000313" key="5">
    <source>
        <dbReference type="EMBL" id="VYS60521.1"/>
    </source>
</evidence>
<dbReference type="EMBL" id="CACSHJ010000089">
    <property type="protein sequence ID" value="CAA0386649.1"/>
    <property type="molecule type" value="Genomic_DNA"/>
</dbReference>
<proteinExistence type="predicted"/>
<gene>
    <name evidence="2" type="ordered locus">At3g55790</name>
    <name evidence="4" type="ordered locus">AXX17_At3g50420</name>
    <name evidence="5" type="ORF">AN1_LOCUS15957</name>
    <name evidence="3" type="ORF">C24_LOCUS15840</name>
</gene>
<accession>A0A384KV34</accession>
<dbReference type="Proteomes" id="UP000426265">
    <property type="component" value="Unassembled WGS sequence"/>
</dbReference>
<sequence length="103" mass="10862">MVIHKSITPIALMLLLLLAIHAHIQVVGSTTVTSVSLANLKHETSSEINFPVWRRELRGGGGGGRGGGGGHGGGGGEDFGNGCRSDVLQSFLFMVFISYWLLV</sequence>
<dbReference type="KEGG" id="ath:AT3G55790"/>
<dbReference type="Araport" id="AT3G55790"/>
<dbReference type="ExpressionAtlas" id="A0A384KV34">
    <property type="expression patterns" value="baseline and differential"/>
</dbReference>
<dbReference type="AlphaFoldDB" id="A0A384KV34"/>